<dbReference type="InterPro" id="IPR014284">
    <property type="entry name" value="RNA_pol_sigma-70_dom"/>
</dbReference>
<comment type="subunit">
    <text evidence="1">Interacts transiently with the RNA polymerase catalytic core formed by RpoA, RpoB, RpoC and RpoZ (2 alpha, 1 beta, 1 beta' and 1 omega subunit) to form the RNA polymerase holoenzyme that can initiate transcription.</text>
</comment>
<dbReference type="NCBIfam" id="TIGR02937">
    <property type="entry name" value="sigma70-ECF"/>
    <property type="match status" value="1"/>
</dbReference>
<dbReference type="AlphaFoldDB" id="A0A2P7QZE9"/>
<dbReference type="InterPro" id="IPR007627">
    <property type="entry name" value="RNA_pol_sigma70_r2"/>
</dbReference>
<keyword evidence="5" id="KW-1185">Reference proteome</keyword>
<protein>
    <submittedName>
        <fullName evidence="4">RNA polymerase sigma factor SigJ</fullName>
    </submittedName>
</protein>
<comment type="caution">
    <text evidence="4">The sequence shown here is derived from an EMBL/GenBank/DDBJ whole genome shotgun (WGS) entry which is preliminary data.</text>
</comment>
<dbReference type="Gene3D" id="1.10.10.10">
    <property type="entry name" value="Winged helix-like DNA-binding domain superfamily/Winged helix DNA-binding domain"/>
    <property type="match status" value="1"/>
</dbReference>
<feature type="domain" description="RNA polymerase sigma-70 region 2" evidence="2">
    <location>
        <begin position="26"/>
        <end position="88"/>
    </location>
</feature>
<accession>A0A2P7QZE9</accession>
<dbReference type="NCBIfam" id="NF007214">
    <property type="entry name" value="PRK09636.1"/>
    <property type="match status" value="1"/>
</dbReference>
<gene>
    <name evidence="4" type="ORF">C7I55_02950</name>
</gene>
<feature type="domain" description="RNA polymerase sigma factor 70 region 4 type 2" evidence="3">
    <location>
        <begin position="121"/>
        <end position="170"/>
    </location>
</feature>
<dbReference type="Proteomes" id="UP000241167">
    <property type="component" value="Unassembled WGS sequence"/>
</dbReference>
<evidence type="ECO:0000259" key="3">
    <source>
        <dbReference type="Pfam" id="PF08281"/>
    </source>
</evidence>
<evidence type="ECO:0000313" key="5">
    <source>
        <dbReference type="Proteomes" id="UP000241167"/>
    </source>
</evidence>
<dbReference type="GO" id="GO:0006352">
    <property type="term" value="P:DNA-templated transcription initiation"/>
    <property type="evidence" value="ECO:0007669"/>
    <property type="project" value="InterPro"/>
</dbReference>
<dbReference type="InterPro" id="IPR013249">
    <property type="entry name" value="RNA_pol_sigma70_r4_t2"/>
</dbReference>
<dbReference type="GO" id="GO:0003677">
    <property type="term" value="F:DNA binding"/>
    <property type="evidence" value="ECO:0007669"/>
    <property type="project" value="InterPro"/>
</dbReference>
<dbReference type="PANTHER" id="PTHR30173:SF43">
    <property type="entry name" value="ECF RNA POLYMERASE SIGMA FACTOR SIGI-RELATED"/>
    <property type="match status" value="1"/>
</dbReference>
<evidence type="ECO:0000256" key="1">
    <source>
        <dbReference type="ARBA" id="ARBA00011344"/>
    </source>
</evidence>
<dbReference type="Pfam" id="PF04542">
    <property type="entry name" value="Sigma70_r2"/>
    <property type="match status" value="1"/>
</dbReference>
<name>A0A2P7QZE9_9SPHN</name>
<dbReference type="EMBL" id="PXYI01000001">
    <property type="protein sequence ID" value="PSJ43342.1"/>
    <property type="molecule type" value="Genomic_DNA"/>
</dbReference>
<dbReference type="InterPro" id="IPR013324">
    <property type="entry name" value="RNA_pol_sigma_r3/r4-like"/>
</dbReference>
<proteinExistence type="predicted"/>
<dbReference type="Gene3D" id="3.10.450.50">
    <property type="match status" value="1"/>
</dbReference>
<dbReference type="GO" id="GO:0016987">
    <property type="term" value="F:sigma factor activity"/>
    <property type="evidence" value="ECO:0007669"/>
    <property type="project" value="InterPro"/>
</dbReference>
<dbReference type="Gene3D" id="1.10.1740.10">
    <property type="match status" value="1"/>
</dbReference>
<dbReference type="OrthoDB" id="9794372at2"/>
<dbReference type="SUPFAM" id="SSF88946">
    <property type="entry name" value="Sigma2 domain of RNA polymerase sigma factors"/>
    <property type="match status" value="1"/>
</dbReference>
<dbReference type="PANTHER" id="PTHR30173">
    <property type="entry name" value="SIGMA 19 FACTOR"/>
    <property type="match status" value="1"/>
</dbReference>
<dbReference type="InterPro" id="IPR052704">
    <property type="entry name" value="ECF_Sigma-70_Domain"/>
</dbReference>
<organism evidence="4 5">
    <name type="scientific">Allosphingosinicella deserti</name>
    <dbReference type="NCBI Taxonomy" id="2116704"/>
    <lineage>
        <taxon>Bacteria</taxon>
        <taxon>Pseudomonadati</taxon>
        <taxon>Pseudomonadota</taxon>
        <taxon>Alphaproteobacteria</taxon>
        <taxon>Sphingomonadales</taxon>
        <taxon>Sphingomonadaceae</taxon>
        <taxon>Allosphingosinicella</taxon>
    </lineage>
</organism>
<dbReference type="InterPro" id="IPR032710">
    <property type="entry name" value="NTF2-like_dom_sf"/>
</dbReference>
<sequence>MRQAAVAGRIRWRTLVPPNDGRLAGFEAERPRLLRLGYRMLGSVSEAEDVVQEAWLRWAARAESVDTPAAYLTRVVTRLCLDQLKSARARRETYVGAWLPEPLMGTTEAEEAIADDVTLTLMLAMERLSPLERAAFLLHDVFDMALTDVATTLGREPAAVRQLASRARKHVQHARPRFTVEATEADQIARAFFSAARDGDTVALSALLARDVEIHSDGGGKVIAFRNVVRGIDRALRLFLGLRRKYTSAPTLLRTATINGLPGYISIDRGDVLQTTALDVRDGRIMGIYIVRNPDKLRHVAAAFGTDGHPQHSH</sequence>
<reference evidence="4 5" key="1">
    <citation type="submission" date="2018-03" db="EMBL/GenBank/DDBJ databases">
        <title>The draft genome of Sphingosinicella sp. GL-C-18.</title>
        <authorList>
            <person name="Liu L."/>
            <person name="Li L."/>
            <person name="Liang L."/>
            <person name="Zhang X."/>
            <person name="Wang T."/>
        </authorList>
    </citation>
    <scope>NUCLEOTIDE SEQUENCE [LARGE SCALE GENOMIC DNA]</scope>
    <source>
        <strain evidence="4 5">GL-C-18</strain>
    </source>
</reference>
<dbReference type="SUPFAM" id="SSF54427">
    <property type="entry name" value="NTF2-like"/>
    <property type="match status" value="1"/>
</dbReference>
<dbReference type="InterPro" id="IPR036388">
    <property type="entry name" value="WH-like_DNA-bd_sf"/>
</dbReference>
<dbReference type="SUPFAM" id="SSF88659">
    <property type="entry name" value="Sigma3 and sigma4 domains of RNA polymerase sigma factors"/>
    <property type="match status" value="1"/>
</dbReference>
<dbReference type="InterPro" id="IPR013325">
    <property type="entry name" value="RNA_pol_sigma_r2"/>
</dbReference>
<evidence type="ECO:0000313" key="4">
    <source>
        <dbReference type="EMBL" id="PSJ43342.1"/>
    </source>
</evidence>
<evidence type="ECO:0000259" key="2">
    <source>
        <dbReference type="Pfam" id="PF04542"/>
    </source>
</evidence>
<dbReference type="Pfam" id="PF08281">
    <property type="entry name" value="Sigma70_r4_2"/>
    <property type="match status" value="1"/>
</dbReference>